<keyword evidence="2" id="KW-0812">Transmembrane</keyword>
<dbReference type="Proteomes" id="UP000183642">
    <property type="component" value="Unassembled WGS sequence"/>
</dbReference>
<sequence>MSVQVQERPVDAGQALPATVATSRPAQEARPLPGTAAVETVGTWERGWLWVALVLLFGVVVFGAMYVLTMLAGGPGYPY</sequence>
<dbReference type="EMBL" id="FOWE01000009">
    <property type="protein sequence ID" value="SFO48231.1"/>
    <property type="molecule type" value="Genomic_DNA"/>
</dbReference>
<organism evidence="3 4">
    <name type="scientific">Geodermatophilus obscurus</name>
    <dbReference type="NCBI Taxonomy" id="1861"/>
    <lineage>
        <taxon>Bacteria</taxon>
        <taxon>Bacillati</taxon>
        <taxon>Actinomycetota</taxon>
        <taxon>Actinomycetes</taxon>
        <taxon>Geodermatophilales</taxon>
        <taxon>Geodermatophilaceae</taxon>
        <taxon>Geodermatophilus</taxon>
    </lineage>
</organism>
<evidence type="ECO:0000313" key="3">
    <source>
        <dbReference type="EMBL" id="SFO48231.1"/>
    </source>
</evidence>
<evidence type="ECO:0000313" key="4">
    <source>
        <dbReference type="Proteomes" id="UP000183642"/>
    </source>
</evidence>
<proteinExistence type="predicted"/>
<dbReference type="AlphaFoldDB" id="A0A1I5HK60"/>
<keyword evidence="4" id="KW-1185">Reference proteome</keyword>
<dbReference type="RefSeq" id="WP_075015053.1">
    <property type="nucleotide sequence ID" value="NZ_FOWE01000009.1"/>
</dbReference>
<evidence type="ECO:0000256" key="1">
    <source>
        <dbReference type="SAM" id="MobiDB-lite"/>
    </source>
</evidence>
<gene>
    <name evidence="3" type="ORF">SAMN05660359_03785</name>
</gene>
<feature type="transmembrane region" description="Helical" evidence="2">
    <location>
        <begin position="48"/>
        <end position="68"/>
    </location>
</feature>
<keyword evidence="2" id="KW-0472">Membrane</keyword>
<protein>
    <submittedName>
        <fullName evidence="3">Uncharacterized protein</fullName>
    </submittedName>
</protein>
<keyword evidence="2" id="KW-1133">Transmembrane helix</keyword>
<evidence type="ECO:0000256" key="2">
    <source>
        <dbReference type="SAM" id="Phobius"/>
    </source>
</evidence>
<name>A0A1I5HK60_9ACTN</name>
<feature type="region of interest" description="Disordered" evidence="1">
    <location>
        <begin position="1"/>
        <end position="32"/>
    </location>
</feature>
<reference evidence="4" key="1">
    <citation type="submission" date="2016-10" db="EMBL/GenBank/DDBJ databases">
        <authorList>
            <person name="Varghese N."/>
            <person name="Submissions S."/>
        </authorList>
    </citation>
    <scope>NUCLEOTIDE SEQUENCE [LARGE SCALE GENOMIC DNA]</scope>
    <source>
        <strain evidence="4">DSM 43161</strain>
    </source>
</reference>
<accession>A0A1I5HK60</accession>